<accession>A0A518ERM8</accession>
<dbReference type="GO" id="GO:0005886">
    <property type="term" value="C:plasma membrane"/>
    <property type="evidence" value="ECO:0007669"/>
    <property type="project" value="UniProtKB-SubCell"/>
</dbReference>
<dbReference type="GO" id="GO:0046961">
    <property type="term" value="F:proton-transporting ATPase activity, rotational mechanism"/>
    <property type="evidence" value="ECO:0007669"/>
    <property type="project" value="TreeGrafter"/>
</dbReference>
<keyword evidence="7 15" id="KW-1133">Transmembrane helix</keyword>
<dbReference type="PANTHER" id="PTHR33445:SF1">
    <property type="entry name" value="ATP SYNTHASE SUBUNIT B"/>
    <property type="match status" value="1"/>
</dbReference>
<comment type="function">
    <text evidence="11 15">F(1)F(0) ATP synthase produces ATP from ADP in the presence of a proton or sodium gradient. F-type ATPases consist of two structural domains, F(1) containing the extramembraneous catalytic core and F(0) containing the membrane proton channel, linked together by a central stalk and a peripheral stalk. During catalysis, ATP synthesis in the catalytic domain of F(1) is coupled via a rotary mechanism of the central stalk subunits to proton translocation.</text>
</comment>
<comment type="subunit">
    <text evidence="15">F-type ATPases have 2 components, F(1) - the catalytic core - and F(0) - the membrane proton channel. F(1) has five subunits: alpha(3), beta(3), gamma(1), delta(1), epsilon(1). F(0) has three main subunits: a(1), b(2) and c(10-14). The alpha and beta chains form an alternating ring which encloses part of the gamma chain. F(1) is attached to F(0) by a central stalk formed by the gamma and epsilon chains, while a peripheral stalk is formed by the delta and b chains.</text>
</comment>
<evidence type="ECO:0000256" key="15">
    <source>
        <dbReference type="HAMAP-Rule" id="MF_01398"/>
    </source>
</evidence>
<dbReference type="CDD" id="cd06503">
    <property type="entry name" value="ATP-synt_Fo_b"/>
    <property type="match status" value="1"/>
</dbReference>
<dbReference type="PANTHER" id="PTHR33445">
    <property type="entry name" value="ATP SYNTHASE SUBUNIT B', CHLOROPLASTIC"/>
    <property type="match status" value="1"/>
</dbReference>
<evidence type="ECO:0000256" key="11">
    <source>
        <dbReference type="ARBA" id="ARBA00025198"/>
    </source>
</evidence>
<evidence type="ECO:0000256" key="4">
    <source>
        <dbReference type="ARBA" id="ARBA00022547"/>
    </source>
</evidence>
<dbReference type="HAMAP" id="MF_01398">
    <property type="entry name" value="ATP_synth_b_bprime"/>
    <property type="match status" value="1"/>
</dbReference>
<evidence type="ECO:0000256" key="3">
    <source>
        <dbReference type="ARBA" id="ARBA00022475"/>
    </source>
</evidence>
<evidence type="ECO:0000256" key="8">
    <source>
        <dbReference type="ARBA" id="ARBA00023065"/>
    </source>
</evidence>
<keyword evidence="10 15" id="KW-0066">ATP synthesis</keyword>
<evidence type="ECO:0000256" key="5">
    <source>
        <dbReference type="ARBA" id="ARBA00022692"/>
    </source>
</evidence>
<keyword evidence="17" id="KW-0175">Coiled coil</keyword>
<evidence type="ECO:0000256" key="9">
    <source>
        <dbReference type="ARBA" id="ARBA00023136"/>
    </source>
</evidence>
<keyword evidence="8 15" id="KW-0406">Ion transport</keyword>
<dbReference type="Pfam" id="PF00430">
    <property type="entry name" value="ATP-synt_B"/>
    <property type="match status" value="1"/>
</dbReference>
<dbReference type="GO" id="GO:0045259">
    <property type="term" value="C:proton-transporting ATP synthase complex"/>
    <property type="evidence" value="ECO:0007669"/>
    <property type="project" value="UniProtKB-KW"/>
</dbReference>
<keyword evidence="9 15" id="KW-0472">Membrane</keyword>
<evidence type="ECO:0000256" key="7">
    <source>
        <dbReference type="ARBA" id="ARBA00022989"/>
    </source>
</evidence>
<evidence type="ECO:0000256" key="17">
    <source>
        <dbReference type="SAM" id="Coils"/>
    </source>
</evidence>
<dbReference type="GO" id="GO:0046933">
    <property type="term" value="F:proton-transporting ATP synthase activity, rotational mechanism"/>
    <property type="evidence" value="ECO:0007669"/>
    <property type="project" value="UniProtKB-UniRule"/>
</dbReference>
<dbReference type="InterPro" id="IPR005864">
    <property type="entry name" value="ATP_synth_F0_bsu_bac"/>
</dbReference>
<protein>
    <recommendedName>
        <fullName evidence="15">ATP synthase subunit b</fullName>
    </recommendedName>
    <alternativeName>
        <fullName evidence="15">ATP synthase F(0) sector subunit b</fullName>
    </alternativeName>
    <alternativeName>
        <fullName evidence="15">ATPase subunit I</fullName>
    </alternativeName>
    <alternativeName>
        <fullName evidence="15">F-type ATPase subunit b</fullName>
        <shortName evidence="15">F-ATPase subunit b</shortName>
    </alternativeName>
</protein>
<evidence type="ECO:0000313" key="19">
    <source>
        <dbReference type="Proteomes" id="UP000320390"/>
    </source>
</evidence>
<gene>
    <name evidence="18" type="primary">atpF_1</name>
    <name evidence="15" type="synonym">atpF</name>
    <name evidence="18" type="ORF">Poly30_22520</name>
</gene>
<sequence>MLTHAILERLPLLLAEGGFNVFDLNGAGNFLWTLIIFFLALPLMWKMVFGPITAALIERDSKASAAIHAAEAASEAAERSRAEVELALGNANAEAKKTIQAATSRAEARERDIIDTAKKEADAMVTQARSQIQAERDKALAEIRGEVVGLTMQAATQVLGRSVGSEDDRRLAQDIVGAN</sequence>
<evidence type="ECO:0000256" key="12">
    <source>
        <dbReference type="ARBA" id="ARBA00025614"/>
    </source>
</evidence>
<evidence type="ECO:0000256" key="16">
    <source>
        <dbReference type="RuleBase" id="RU003848"/>
    </source>
</evidence>
<organism evidence="18 19">
    <name type="scientific">Saltatorellus ferox</name>
    <dbReference type="NCBI Taxonomy" id="2528018"/>
    <lineage>
        <taxon>Bacteria</taxon>
        <taxon>Pseudomonadati</taxon>
        <taxon>Planctomycetota</taxon>
        <taxon>Planctomycetia</taxon>
        <taxon>Planctomycetia incertae sedis</taxon>
        <taxon>Saltatorellus</taxon>
    </lineage>
</organism>
<comment type="subcellular location">
    <subcellularLocation>
        <location evidence="15">Cell membrane</location>
        <topology evidence="15">Single-pass membrane protein</topology>
    </subcellularLocation>
    <subcellularLocation>
        <location evidence="14">Endomembrane system</location>
        <topology evidence="14">Single-pass membrane protein</topology>
    </subcellularLocation>
</comment>
<dbReference type="GO" id="GO:0012505">
    <property type="term" value="C:endomembrane system"/>
    <property type="evidence" value="ECO:0007669"/>
    <property type="project" value="UniProtKB-SubCell"/>
</dbReference>
<evidence type="ECO:0000256" key="14">
    <source>
        <dbReference type="ARBA" id="ARBA00037847"/>
    </source>
</evidence>
<evidence type="ECO:0000256" key="2">
    <source>
        <dbReference type="ARBA" id="ARBA00022448"/>
    </source>
</evidence>
<evidence type="ECO:0000256" key="10">
    <source>
        <dbReference type="ARBA" id="ARBA00023310"/>
    </source>
</evidence>
<name>A0A518ERM8_9BACT</name>
<dbReference type="Proteomes" id="UP000320390">
    <property type="component" value="Chromosome"/>
</dbReference>
<evidence type="ECO:0000256" key="13">
    <source>
        <dbReference type="ARBA" id="ARBA00026054"/>
    </source>
</evidence>
<keyword evidence="6 15" id="KW-0375">Hydrogen ion transport</keyword>
<keyword evidence="5 15" id="KW-0812">Transmembrane</keyword>
<keyword evidence="4 15" id="KW-0138">CF(0)</keyword>
<dbReference type="InterPro" id="IPR050059">
    <property type="entry name" value="ATP_synthase_B_chain"/>
</dbReference>
<feature type="transmembrane region" description="Helical" evidence="15">
    <location>
        <begin position="30"/>
        <end position="49"/>
    </location>
</feature>
<evidence type="ECO:0000256" key="1">
    <source>
        <dbReference type="ARBA" id="ARBA00005513"/>
    </source>
</evidence>
<keyword evidence="3 15" id="KW-1003">Cell membrane</keyword>
<dbReference type="InterPro" id="IPR028987">
    <property type="entry name" value="ATP_synth_B-like_membr_sf"/>
</dbReference>
<dbReference type="AlphaFoldDB" id="A0A518ERM8"/>
<evidence type="ECO:0000313" key="18">
    <source>
        <dbReference type="EMBL" id="QDV06737.1"/>
    </source>
</evidence>
<feature type="coiled-coil region" evidence="17">
    <location>
        <begin position="92"/>
        <end position="138"/>
    </location>
</feature>
<dbReference type="SUPFAM" id="SSF81573">
    <property type="entry name" value="F1F0 ATP synthase subunit B, membrane domain"/>
    <property type="match status" value="1"/>
</dbReference>
<keyword evidence="19" id="KW-1185">Reference proteome</keyword>
<comment type="function">
    <text evidence="12">Component of the F(0) channel, it forms part of the peripheral stalk, linking F(1) to F(0). The b'-subunit is a diverged and duplicated form of b found in plants and photosynthetic bacteria.</text>
</comment>
<dbReference type="InterPro" id="IPR002146">
    <property type="entry name" value="ATP_synth_b/b'su_bac/chlpt"/>
</dbReference>
<dbReference type="NCBIfam" id="TIGR01144">
    <property type="entry name" value="ATP_synt_b"/>
    <property type="match status" value="1"/>
</dbReference>
<keyword evidence="2 15" id="KW-0813">Transport</keyword>
<evidence type="ECO:0000256" key="6">
    <source>
        <dbReference type="ARBA" id="ARBA00022781"/>
    </source>
</evidence>
<reference evidence="18 19" key="1">
    <citation type="submission" date="2019-02" db="EMBL/GenBank/DDBJ databases">
        <title>Deep-cultivation of Planctomycetes and their phenomic and genomic characterization uncovers novel biology.</title>
        <authorList>
            <person name="Wiegand S."/>
            <person name="Jogler M."/>
            <person name="Boedeker C."/>
            <person name="Pinto D."/>
            <person name="Vollmers J."/>
            <person name="Rivas-Marin E."/>
            <person name="Kohn T."/>
            <person name="Peeters S.H."/>
            <person name="Heuer A."/>
            <person name="Rast P."/>
            <person name="Oberbeckmann S."/>
            <person name="Bunk B."/>
            <person name="Jeske O."/>
            <person name="Meyerdierks A."/>
            <person name="Storesund J.E."/>
            <person name="Kallscheuer N."/>
            <person name="Luecker S."/>
            <person name="Lage O.M."/>
            <person name="Pohl T."/>
            <person name="Merkel B.J."/>
            <person name="Hornburger P."/>
            <person name="Mueller R.-W."/>
            <person name="Bruemmer F."/>
            <person name="Labrenz M."/>
            <person name="Spormann A.M."/>
            <person name="Op den Camp H."/>
            <person name="Overmann J."/>
            <person name="Amann R."/>
            <person name="Jetten M.S.M."/>
            <person name="Mascher T."/>
            <person name="Medema M.H."/>
            <person name="Devos D.P."/>
            <person name="Kaster A.-K."/>
            <person name="Ovreas L."/>
            <person name="Rohde M."/>
            <person name="Galperin M.Y."/>
            <person name="Jogler C."/>
        </authorList>
    </citation>
    <scope>NUCLEOTIDE SEQUENCE [LARGE SCALE GENOMIC DNA]</scope>
    <source>
        <strain evidence="18 19">Poly30</strain>
    </source>
</reference>
<dbReference type="EMBL" id="CP036434">
    <property type="protein sequence ID" value="QDV06737.1"/>
    <property type="molecule type" value="Genomic_DNA"/>
</dbReference>
<comment type="similarity">
    <text evidence="1 15 16">Belongs to the ATPase B chain family.</text>
</comment>
<dbReference type="RefSeq" id="WP_419191249.1">
    <property type="nucleotide sequence ID" value="NZ_CP036434.1"/>
</dbReference>
<comment type="subunit">
    <text evidence="13">F-type ATPases have 2 components, F(1) - the catalytic core - and F(0) - the membrane proton channel. F(1) has five subunits: alpha(3), beta(3), gamma(1), delta(1), epsilon(1). F(0) has four main subunits: a(1), b(2) and c(10-14). The alpha and beta chains form an alternating ring which encloses part of the gamma chain. F(1) is attached to F(0) by a central stalk formed by the gamma and epsilon chains, while a peripheral stalk is formed by the delta and b chains.</text>
</comment>
<proteinExistence type="inferred from homology"/>